<protein>
    <submittedName>
        <fullName evidence="1">Uncharacterized protein</fullName>
    </submittedName>
</protein>
<gene>
    <name evidence="1" type="ORF">GWI33_017894</name>
</gene>
<name>A0A834HUJ7_RHYFE</name>
<proteinExistence type="predicted"/>
<dbReference type="Proteomes" id="UP000625711">
    <property type="component" value="Unassembled WGS sequence"/>
</dbReference>
<dbReference type="AlphaFoldDB" id="A0A834HUJ7"/>
<comment type="caution">
    <text evidence="1">The sequence shown here is derived from an EMBL/GenBank/DDBJ whole genome shotgun (WGS) entry which is preliminary data.</text>
</comment>
<reference evidence="1" key="1">
    <citation type="submission" date="2020-08" db="EMBL/GenBank/DDBJ databases">
        <title>Genome sequencing and assembly of the red palm weevil Rhynchophorus ferrugineus.</title>
        <authorList>
            <person name="Dias G.B."/>
            <person name="Bergman C.M."/>
            <person name="Manee M."/>
        </authorList>
    </citation>
    <scope>NUCLEOTIDE SEQUENCE</scope>
    <source>
        <strain evidence="1">AA-2017</strain>
        <tissue evidence="1">Whole larva</tissue>
    </source>
</reference>
<evidence type="ECO:0000313" key="1">
    <source>
        <dbReference type="EMBL" id="KAF7269042.1"/>
    </source>
</evidence>
<accession>A0A834HUJ7</accession>
<organism evidence="1 2">
    <name type="scientific">Rhynchophorus ferrugineus</name>
    <name type="common">Red palm weevil</name>
    <name type="synonym">Curculio ferrugineus</name>
    <dbReference type="NCBI Taxonomy" id="354439"/>
    <lineage>
        <taxon>Eukaryota</taxon>
        <taxon>Metazoa</taxon>
        <taxon>Ecdysozoa</taxon>
        <taxon>Arthropoda</taxon>
        <taxon>Hexapoda</taxon>
        <taxon>Insecta</taxon>
        <taxon>Pterygota</taxon>
        <taxon>Neoptera</taxon>
        <taxon>Endopterygota</taxon>
        <taxon>Coleoptera</taxon>
        <taxon>Polyphaga</taxon>
        <taxon>Cucujiformia</taxon>
        <taxon>Curculionidae</taxon>
        <taxon>Dryophthorinae</taxon>
        <taxon>Rhynchophorus</taxon>
    </lineage>
</organism>
<dbReference type="EMBL" id="JAACXV010014270">
    <property type="protein sequence ID" value="KAF7269042.1"/>
    <property type="molecule type" value="Genomic_DNA"/>
</dbReference>
<sequence length="82" mass="8953">METDRRGSHEFEAVDIGNIASPLATFFRTHFGSLALSVNPRPSPTKVSLITRATGLIINTVQSIGENVIIFEINNSQLQCLP</sequence>
<evidence type="ECO:0000313" key="2">
    <source>
        <dbReference type="Proteomes" id="UP000625711"/>
    </source>
</evidence>
<keyword evidence="2" id="KW-1185">Reference proteome</keyword>